<dbReference type="STRING" id="1077348.A0A2G8RYW0"/>
<name>A0A2G8RYW0_9APHY</name>
<reference evidence="2 3" key="1">
    <citation type="journal article" date="2015" name="Sci. Rep.">
        <title>Chromosome-level genome map provides insights into diverse defense mechanisms in the medicinal fungus Ganoderma sinense.</title>
        <authorList>
            <person name="Zhu Y."/>
            <person name="Xu J."/>
            <person name="Sun C."/>
            <person name="Zhou S."/>
            <person name="Xu H."/>
            <person name="Nelson D.R."/>
            <person name="Qian J."/>
            <person name="Song J."/>
            <person name="Luo H."/>
            <person name="Xiang L."/>
            <person name="Li Y."/>
            <person name="Xu Z."/>
            <person name="Ji A."/>
            <person name="Wang L."/>
            <person name="Lu S."/>
            <person name="Hayward A."/>
            <person name="Sun W."/>
            <person name="Li X."/>
            <person name="Schwartz D.C."/>
            <person name="Wang Y."/>
            <person name="Chen S."/>
        </authorList>
    </citation>
    <scope>NUCLEOTIDE SEQUENCE [LARGE SCALE GENOMIC DNA]</scope>
    <source>
        <strain evidence="2 3">ZZ0214-1</strain>
    </source>
</reference>
<feature type="region of interest" description="Disordered" evidence="1">
    <location>
        <begin position="1"/>
        <end position="24"/>
    </location>
</feature>
<feature type="region of interest" description="Disordered" evidence="1">
    <location>
        <begin position="520"/>
        <end position="541"/>
    </location>
</feature>
<evidence type="ECO:0000313" key="3">
    <source>
        <dbReference type="Proteomes" id="UP000230002"/>
    </source>
</evidence>
<dbReference type="OrthoDB" id="2755953at2759"/>
<feature type="compositionally biased region" description="Pro residues" evidence="1">
    <location>
        <begin position="521"/>
        <end position="541"/>
    </location>
</feature>
<dbReference type="EMBL" id="AYKW01000040">
    <property type="protein sequence ID" value="PIL26703.1"/>
    <property type="molecule type" value="Genomic_DNA"/>
</dbReference>
<keyword evidence="3" id="KW-1185">Reference proteome</keyword>
<accession>A0A2G8RYW0</accession>
<evidence type="ECO:0000256" key="1">
    <source>
        <dbReference type="SAM" id="MobiDB-lite"/>
    </source>
</evidence>
<dbReference type="AlphaFoldDB" id="A0A2G8RYW0"/>
<sequence>MEEQVREGGGVLAHPEPQSSDDVPTLRPRQLALHIHQLSSSTSLLKILHICAPTLTHLRISYAEHLLAQDKRIYDALASFSHLTSLVIHSVGPRSCAFLKALRSSLEHVEVEFADDWVLSILCASLKQPADAHPLVSFNGGLPTPTPTPAASRAADAVMLPDPISLLANSMPTLRTLRTSNAIIVTVADKLRYPRVKTLALRLAGVPTVTPLVHAFPALAELYVYTPFDGCGIRAPFLPDCECSKDKDVEDVEAANNRLRAPMPSIHATREANRTSQLYSSFPPLACVRGFVPGLYALGLTCAVRHVEVGRLAPPSEGTEEARAVQKVLADAKPTSVTLGLGRGWWAEGCMTVVERESQKERRKSEEKRVKEDGARCRARRKRRDSEAARDALTSIFGGSMADDEVWAGVTDLVLRVEEPGNWKHVTRDILAMLLPLMNTLATFVLHWDRTSVPFDRIPHDDGYEDPDGDVPMYSNSHPLNKNDAAALSLSRAEAFARHTGEQSPALRYVLLKILHDDPARPPAPSPKASPLTPPWSAPPLPPPQLAAPLCESRFFHIGRDNGWLYLDTLPAGVAEQVMAAEGLSFADRVRYY</sequence>
<organism evidence="2 3">
    <name type="scientific">Ganoderma sinense ZZ0214-1</name>
    <dbReference type="NCBI Taxonomy" id="1077348"/>
    <lineage>
        <taxon>Eukaryota</taxon>
        <taxon>Fungi</taxon>
        <taxon>Dikarya</taxon>
        <taxon>Basidiomycota</taxon>
        <taxon>Agaricomycotina</taxon>
        <taxon>Agaricomycetes</taxon>
        <taxon>Polyporales</taxon>
        <taxon>Polyporaceae</taxon>
        <taxon>Ganoderma</taxon>
    </lineage>
</organism>
<gene>
    <name evidence="2" type="ORF">GSI_11230</name>
</gene>
<comment type="caution">
    <text evidence="2">The sequence shown here is derived from an EMBL/GenBank/DDBJ whole genome shotgun (WGS) entry which is preliminary data.</text>
</comment>
<proteinExistence type="predicted"/>
<protein>
    <submittedName>
        <fullName evidence="2">Uncharacterized protein</fullName>
    </submittedName>
</protein>
<dbReference type="Proteomes" id="UP000230002">
    <property type="component" value="Unassembled WGS sequence"/>
</dbReference>
<evidence type="ECO:0000313" key="2">
    <source>
        <dbReference type="EMBL" id="PIL26703.1"/>
    </source>
</evidence>